<dbReference type="Proteomes" id="UP000215914">
    <property type="component" value="Unassembled WGS sequence"/>
</dbReference>
<organism evidence="2 3">
    <name type="scientific">Helianthus annuus</name>
    <name type="common">Common sunflower</name>
    <dbReference type="NCBI Taxonomy" id="4232"/>
    <lineage>
        <taxon>Eukaryota</taxon>
        <taxon>Viridiplantae</taxon>
        <taxon>Streptophyta</taxon>
        <taxon>Embryophyta</taxon>
        <taxon>Tracheophyta</taxon>
        <taxon>Spermatophyta</taxon>
        <taxon>Magnoliopsida</taxon>
        <taxon>eudicotyledons</taxon>
        <taxon>Gunneridae</taxon>
        <taxon>Pentapetalae</taxon>
        <taxon>asterids</taxon>
        <taxon>campanulids</taxon>
        <taxon>Asterales</taxon>
        <taxon>Asteraceae</taxon>
        <taxon>Asteroideae</taxon>
        <taxon>Heliantheae alliance</taxon>
        <taxon>Heliantheae</taxon>
        <taxon>Helianthus</taxon>
    </lineage>
</organism>
<accession>A0A9K3J1W8</accession>
<name>A0A9K3J1W8_HELAN</name>
<sequence>MYPNSKNPTDHSLPFPPPPPWTHTPPPLPPSPEITLRPSPAPFTQLATGLSLSLTPLCLFLLTLSPLSRTPPFIGKLQIWKRNYTSGGDRKLNRSGNARVSV</sequence>
<reference evidence="2" key="1">
    <citation type="journal article" date="2017" name="Nature">
        <title>The sunflower genome provides insights into oil metabolism, flowering and Asterid evolution.</title>
        <authorList>
            <person name="Badouin H."/>
            <person name="Gouzy J."/>
            <person name="Grassa C.J."/>
            <person name="Murat F."/>
            <person name="Staton S.E."/>
            <person name="Cottret L."/>
            <person name="Lelandais-Briere C."/>
            <person name="Owens G.L."/>
            <person name="Carrere S."/>
            <person name="Mayjonade B."/>
            <person name="Legrand L."/>
            <person name="Gill N."/>
            <person name="Kane N.C."/>
            <person name="Bowers J.E."/>
            <person name="Hubner S."/>
            <person name="Bellec A."/>
            <person name="Berard A."/>
            <person name="Berges H."/>
            <person name="Blanchet N."/>
            <person name="Boniface M.C."/>
            <person name="Brunel D."/>
            <person name="Catrice O."/>
            <person name="Chaidir N."/>
            <person name="Claudel C."/>
            <person name="Donnadieu C."/>
            <person name="Faraut T."/>
            <person name="Fievet G."/>
            <person name="Helmstetter N."/>
            <person name="King M."/>
            <person name="Knapp S.J."/>
            <person name="Lai Z."/>
            <person name="Le Paslier M.C."/>
            <person name="Lippi Y."/>
            <person name="Lorenzon L."/>
            <person name="Mandel J.R."/>
            <person name="Marage G."/>
            <person name="Marchand G."/>
            <person name="Marquand E."/>
            <person name="Bret-Mestries E."/>
            <person name="Morien E."/>
            <person name="Nambeesan S."/>
            <person name="Nguyen T."/>
            <person name="Pegot-Espagnet P."/>
            <person name="Pouilly N."/>
            <person name="Raftis F."/>
            <person name="Sallet E."/>
            <person name="Schiex T."/>
            <person name="Thomas J."/>
            <person name="Vandecasteele C."/>
            <person name="Vares D."/>
            <person name="Vear F."/>
            <person name="Vautrin S."/>
            <person name="Crespi M."/>
            <person name="Mangin B."/>
            <person name="Burke J.M."/>
            <person name="Salse J."/>
            <person name="Munos S."/>
            <person name="Vincourt P."/>
            <person name="Rieseberg L.H."/>
            <person name="Langlade N.B."/>
        </authorList>
    </citation>
    <scope>NUCLEOTIDE SEQUENCE</scope>
    <source>
        <tissue evidence="2">Leaves</tissue>
    </source>
</reference>
<comment type="caution">
    <text evidence="2">The sequence shown here is derived from an EMBL/GenBank/DDBJ whole genome shotgun (WGS) entry which is preliminary data.</text>
</comment>
<proteinExistence type="predicted"/>
<dbReference type="Gramene" id="mRNA:HanXRQr2_Chr05g0226271">
    <property type="protein sequence ID" value="CDS:HanXRQr2_Chr05g0226271.1"/>
    <property type="gene ID" value="HanXRQr2_Chr05g0226271"/>
</dbReference>
<reference evidence="2" key="2">
    <citation type="submission" date="2020-06" db="EMBL/GenBank/DDBJ databases">
        <title>Helianthus annuus Genome sequencing and assembly Release 2.</title>
        <authorList>
            <person name="Gouzy J."/>
            <person name="Langlade N."/>
            <person name="Munos S."/>
        </authorList>
    </citation>
    <scope>NUCLEOTIDE SEQUENCE</scope>
    <source>
        <tissue evidence="2">Leaves</tissue>
    </source>
</reference>
<evidence type="ECO:0000313" key="3">
    <source>
        <dbReference type="Proteomes" id="UP000215914"/>
    </source>
</evidence>
<dbReference type="AlphaFoldDB" id="A0A9K3J1W8"/>
<feature type="region of interest" description="Disordered" evidence="1">
    <location>
        <begin position="1"/>
        <end position="35"/>
    </location>
</feature>
<protein>
    <submittedName>
        <fullName evidence="2">Uncharacterized protein</fullName>
    </submittedName>
</protein>
<evidence type="ECO:0000313" key="2">
    <source>
        <dbReference type="EMBL" id="KAF5806837.1"/>
    </source>
</evidence>
<dbReference type="EMBL" id="MNCJ02000320">
    <property type="protein sequence ID" value="KAF5806837.1"/>
    <property type="molecule type" value="Genomic_DNA"/>
</dbReference>
<gene>
    <name evidence="2" type="ORF">HanXRQr2_Chr05g0226271</name>
</gene>
<keyword evidence="3" id="KW-1185">Reference proteome</keyword>
<feature type="compositionally biased region" description="Pro residues" evidence="1">
    <location>
        <begin position="14"/>
        <end position="32"/>
    </location>
</feature>
<evidence type="ECO:0000256" key="1">
    <source>
        <dbReference type="SAM" id="MobiDB-lite"/>
    </source>
</evidence>